<proteinExistence type="predicted"/>
<sequence length="109" mass="12090">MLTIIVAPESLPAAAPTRSRIEQSIWEIEAQDTDDDSDDERPVKKRRVEPPAPAPVAFRLTKRELERAAAKAKALCNANVAATTRALGDTTPSSYFAKLTRRKRRLAFD</sequence>
<name>T0PW64_SAPDV</name>
<dbReference type="VEuPathDB" id="FungiDB:SDRG_16834"/>
<organism evidence="2 3">
    <name type="scientific">Saprolegnia diclina (strain VS20)</name>
    <dbReference type="NCBI Taxonomy" id="1156394"/>
    <lineage>
        <taxon>Eukaryota</taxon>
        <taxon>Sar</taxon>
        <taxon>Stramenopiles</taxon>
        <taxon>Oomycota</taxon>
        <taxon>Saprolegniomycetes</taxon>
        <taxon>Saprolegniales</taxon>
        <taxon>Saprolegniaceae</taxon>
        <taxon>Saprolegnia</taxon>
    </lineage>
</organism>
<evidence type="ECO:0000313" key="3">
    <source>
        <dbReference type="Proteomes" id="UP000030762"/>
    </source>
</evidence>
<feature type="region of interest" description="Disordered" evidence="1">
    <location>
        <begin position="26"/>
        <end position="52"/>
    </location>
</feature>
<dbReference type="InParanoid" id="T0PW64"/>
<dbReference type="OMA" id="WEIDAQD"/>
<reference evidence="2 3" key="1">
    <citation type="submission" date="2012-04" db="EMBL/GenBank/DDBJ databases">
        <title>The Genome Sequence of Saprolegnia declina VS20.</title>
        <authorList>
            <consortium name="The Broad Institute Genome Sequencing Platform"/>
            <person name="Russ C."/>
            <person name="Nusbaum C."/>
            <person name="Tyler B."/>
            <person name="van West P."/>
            <person name="Dieguez-Uribeondo J."/>
            <person name="de Bruijn I."/>
            <person name="Tripathy S."/>
            <person name="Jiang R."/>
            <person name="Young S.K."/>
            <person name="Zeng Q."/>
            <person name="Gargeya S."/>
            <person name="Fitzgerald M."/>
            <person name="Haas B."/>
            <person name="Abouelleil A."/>
            <person name="Alvarado L."/>
            <person name="Arachchi H.M."/>
            <person name="Berlin A."/>
            <person name="Chapman S.B."/>
            <person name="Goldberg J."/>
            <person name="Griggs A."/>
            <person name="Gujja S."/>
            <person name="Hansen M."/>
            <person name="Howarth C."/>
            <person name="Imamovic A."/>
            <person name="Larimer J."/>
            <person name="McCowen C."/>
            <person name="Montmayeur A."/>
            <person name="Murphy C."/>
            <person name="Neiman D."/>
            <person name="Pearson M."/>
            <person name="Priest M."/>
            <person name="Roberts A."/>
            <person name="Saif S."/>
            <person name="Shea T."/>
            <person name="Sisk P."/>
            <person name="Sykes S."/>
            <person name="Wortman J."/>
            <person name="Nusbaum C."/>
            <person name="Birren B."/>
        </authorList>
    </citation>
    <scope>NUCLEOTIDE SEQUENCE [LARGE SCALE GENOMIC DNA]</scope>
    <source>
        <strain evidence="2 3">VS20</strain>
    </source>
</reference>
<dbReference type="AlphaFoldDB" id="T0PW64"/>
<dbReference type="EMBL" id="JH767287">
    <property type="protein sequence ID" value="EQC25280.1"/>
    <property type="molecule type" value="Genomic_DNA"/>
</dbReference>
<feature type="compositionally biased region" description="Acidic residues" evidence="1">
    <location>
        <begin position="29"/>
        <end position="39"/>
    </location>
</feature>
<gene>
    <name evidence="2" type="ORF">SDRG_16834</name>
</gene>
<evidence type="ECO:0000313" key="2">
    <source>
        <dbReference type="EMBL" id="EQC25280.1"/>
    </source>
</evidence>
<dbReference type="RefSeq" id="XP_008621278.1">
    <property type="nucleotide sequence ID" value="XM_008623056.1"/>
</dbReference>
<accession>T0PW64</accession>
<evidence type="ECO:0000256" key="1">
    <source>
        <dbReference type="SAM" id="MobiDB-lite"/>
    </source>
</evidence>
<dbReference type="GeneID" id="19957561"/>
<dbReference type="OrthoDB" id="10466918at2759"/>
<keyword evidence="3" id="KW-1185">Reference proteome</keyword>
<dbReference type="Proteomes" id="UP000030762">
    <property type="component" value="Unassembled WGS sequence"/>
</dbReference>
<protein>
    <submittedName>
        <fullName evidence="2">Uncharacterized protein</fullName>
    </submittedName>
</protein>